<feature type="domain" description="Alpha/beta hydrolase fold-3" evidence="4">
    <location>
        <begin position="63"/>
        <end position="264"/>
    </location>
</feature>
<accession>A0ABR7S2E2</accession>
<evidence type="ECO:0000256" key="1">
    <source>
        <dbReference type="ARBA" id="ARBA00010515"/>
    </source>
</evidence>
<dbReference type="GO" id="GO:0016787">
    <property type="term" value="F:hydrolase activity"/>
    <property type="evidence" value="ECO:0007669"/>
    <property type="project" value="UniProtKB-KW"/>
</dbReference>
<proteinExistence type="inferred from homology"/>
<keyword evidence="2 5" id="KW-0378">Hydrolase</keyword>
<comment type="caution">
    <text evidence="5">The sequence shown here is derived from an EMBL/GenBank/DDBJ whole genome shotgun (WGS) entry which is preliminary data.</text>
</comment>
<sequence>MRLTVKSTLGARIDIPKLRQKFSQLNRQASPALLASARRENVNCDGVAAQWLSPADYRPERVLLYIHGGAFVAYTPDVYAAMVASWCQALKTRALVVDYRLAPEHPYPHALEECLATYRWLLAQGFNAKDIVIAGDSAGGNLVMAALQHIKADKQPLPSCAVLLSPFLDLTLSGKSALGNASHDPIFTLPFAVAIRDFYAPADTYSQASVSPLFGDFSGLPPLLFQVGSTEMLLDDAVRAATKANASGVPVQLEIWTQLPHVFQLIPTLPQTQEAAQRIRSFINQYTKWDGQ</sequence>
<dbReference type="PANTHER" id="PTHR48081">
    <property type="entry name" value="AB HYDROLASE SUPERFAMILY PROTEIN C4A8.06C"/>
    <property type="match status" value="1"/>
</dbReference>
<dbReference type="SUPFAM" id="SSF53474">
    <property type="entry name" value="alpha/beta-Hydrolases"/>
    <property type="match status" value="1"/>
</dbReference>
<feature type="active site" evidence="3">
    <location>
        <position position="137"/>
    </location>
</feature>
<protein>
    <submittedName>
        <fullName evidence="5">Alpha/beta hydrolase</fullName>
    </submittedName>
</protein>
<dbReference type="Pfam" id="PF07859">
    <property type="entry name" value="Abhydrolase_3"/>
    <property type="match status" value="1"/>
</dbReference>
<dbReference type="Proteomes" id="UP000744555">
    <property type="component" value="Unassembled WGS sequence"/>
</dbReference>
<gene>
    <name evidence="5" type="ORF">A9179_13005</name>
</gene>
<evidence type="ECO:0000256" key="2">
    <source>
        <dbReference type="ARBA" id="ARBA00022801"/>
    </source>
</evidence>
<dbReference type="InterPro" id="IPR029058">
    <property type="entry name" value="AB_hydrolase_fold"/>
</dbReference>
<dbReference type="Gene3D" id="3.40.50.1820">
    <property type="entry name" value="alpha/beta hydrolase"/>
    <property type="match status" value="1"/>
</dbReference>
<dbReference type="EMBL" id="LZEU01000001">
    <property type="protein sequence ID" value="MBC9251197.1"/>
    <property type="molecule type" value="Genomic_DNA"/>
</dbReference>
<evidence type="ECO:0000256" key="3">
    <source>
        <dbReference type="PROSITE-ProRule" id="PRU10038"/>
    </source>
</evidence>
<dbReference type="InterPro" id="IPR033140">
    <property type="entry name" value="Lipase_GDXG_put_SER_AS"/>
</dbReference>
<dbReference type="InterPro" id="IPR050300">
    <property type="entry name" value="GDXG_lipolytic_enzyme"/>
</dbReference>
<comment type="similarity">
    <text evidence="1">Belongs to the 'GDXG' lipolytic enzyme family.</text>
</comment>
<organism evidence="5 6">
    <name type="scientific">Aquipseudomonas alcaligenes</name>
    <name type="common">Pseudomonas alcaligenes</name>
    <dbReference type="NCBI Taxonomy" id="43263"/>
    <lineage>
        <taxon>Bacteria</taxon>
        <taxon>Pseudomonadati</taxon>
        <taxon>Pseudomonadota</taxon>
        <taxon>Gammaproteobacteria</taxon>
        <taxon>Pseudomonadales</taxon>
        <taxon>Pseudomonadaceae</taxon>
        <taxon>Aquipseudomonas</taxon>
    </lineage>
</organism>
<name>A0ABR7S2E2_AQUAC</name>
<evidence type="ECO:0000259" key="4">
    <source>
        <dbReference type="Pfam" id="PF07859"/>
    </source>
</evidence>
<dbReference type="InterPro" id="IPR013094">
    <property type="entry name" value="AB_hydrolase_3"/>
</dbReference>
<keyword evidence="6" id="KW-1185">Reference proteome</keyword>
<dbReference type="PROSITE" id="PS01174">
    <property type="entry name" value="LIPASE_GDXG_SER"/>
    <property type="match status" value="1"/>
</dbReference>
<evidence type="ECO:0000313" key="6">
    <source>
        <dbReference type="Proteomes" id="UP000744555"/>
    </source>
</evidence>
<evidence type="ECO:0000313" key="5">
    <source>
        <dbReference type="EMBL" id="MBC9251197.1"/>
    </source>
</evidence>
<dbReference type="PANTHER" id="PTHR48081:SF30">
    <property type="entry name" value="ACETYL-HYDROLASE LIPR-RELATED"/>
    <property type="match status" value="1"/>
</dbReference>
<reference evidence="5 6" key="1">
    <citation type="submission" date="2016-06" db="EMBL/GenBank/DDBJ databases">
        <authorList>
            <person name="Ramos C."/>
            <person name="Pintado A."/>
            <person name="Crespo-Gomez J.I."/>
        </authorList>
    </citation>
    <scope>NUCLEOTIDE SEQUENCE [LARGE SCALE GENOMIC DNA]</scope>
    <source>
        <strain evidence="5 6">AVO110</strain>
    </source>
</reference>